<dbReference type="Pfam" id="PF08378">
    <property type="entry name" value="NERD"/>
    <property type="match status" value="1"/>
</dbReference>
<feature type="domain" description="UvrD-like helicase C-terminal" evidence="6">
    <location>
        <begin position="412"/>
        <end position="520"/>
    </location>
</feature>
<dbReference type="InterPro" id="IPR014017">
    <property type="entry name" value="DNA_helicase_UvrD-like_C"/>
</dbReference>
<dbReference type="GO" id="GO:0003677">
    <property type="term" value="F:DNA binding"/>
    <property type="evidence" value="ECO:0007669"/>
    <property type="project" value="InterPro"/>
</dbReference>
<name>A0A917G2B9_9BACI</name>
<evidence type="ECO:0000313" key="8">
    <source>
        <dbReference type="EMBL" id="GGG18374.1"/>
    </source>
</evidence>
<dbReference type="SUPFAM" id="SSF52540">
    <property type="entry name" value="P-loop containing nucleoside triphosphate hydrolases"/>
    <property type="match status" value="1"/>
</dbReference>
<dbReference type="InterPro" id="IPR027417">
    <property type="entry name" value="P-loop_NTPase"/>
</dbReference>
<organism evidence="8 9">
    <name type="scientific">Lysinibacillus alkalisoli</name>
    <dbReference type="NCBI Taxonomy" id="1911548"/>
    <lineage>
        <taxon>Bacteria</taxon>
        <taxon>Bacillati</taxon>
        <taxon>Bacillota</taxon>
        <taxon>Bacilli</taxon>
        <taxon>Bacillales</taxon>
        <taxon>Bacillaceae</taxon>
        <taxon>Lysinibacillus</taxon>
    </lineage>
</organism>
<dbReference type="GO" id="GO:0005524">
    <property type="term" value="F:ATP binding"/>
    <property type="evidence" value="ECO:0007669"/>
    <property type="project" value="UniProtKB-KW"/>
</dbReference>
<dbReference type="GO" id="GO:0043138">
    <property type="term" value="F:3'-5' DNA helicase activity"/>
    <property type="evidence" value="ECO:0007669"/>
    <property type="project" value="TreeGrafter"/>
</dbReference>
<dbReference type="GO" id="GO:0000725">
    <property type="term" value="P:recombinational repair"/>
    <property type="evidence" value="ECO:0007669"/>
    <property type="project" value="TreeGrafter"/>
</dbReference>
<dbReference type="InterPro" id="IPR000212">
    <property type="entry name" value="DNA_helicase_UvrD/REP"/>
</dbReference>
<dbReference type="Proteomes" id="UP000616608">
    <property type="component" value="Unassembled WGS sequence"/>
</dbReference>
<reference evidence="8" key="2">
    <citation type="submission" date="2020-09" db="EMBL/GenBank/DDBJ databases">
        <authorList>
            <person name="Sun Q."/>
            <person name="Zhou Y."/>
        </authorList>
    </citation>
    <scope>NUCLEOTIDE SEQUENCE</scope>
    <source>
        <strain evidence="8">CGMCC 1.15760</strain>
    </source>
</reference>
<comment type="caution">
    <text evidence="8">The sequence shown here is derived from an EMBL/GenBank/DDBJ whole genome shotgun (WGS) entry which is preliminary data.</text>
</comment>
<evidence type="ECO:0000259" key="6">
    <source>
        <dbReference type="Pfam" id="PF13361"/>
    </source>
</evidence>
<keyword evidence="2" id="KW-0378">Hydrolase</keyword>
<dbReference type="PANTHER" id="PTHR11070">
    <property type="entry name" value="UVRD / RECB / PCRA DNA HELICASE FAMILY MEMBER"/>
    <property type="match status" value="1"/>
</dbReference>
<keyword evidence="4" id="KW-0067">ATP-binding</keyword>
<dbReference type="GO" id="GO:0016787">
    <property type="term" value="F:hydrolase activity"/>
    <property type="evidence" value="ECO:0007669"/>
    <property type="project" value="UniProtKB-KW"/>
</dbReference>
<dbReference type="Pfam" id="PF13538">
    <property type="entry name" value="UvrD_C_2"/>
    <property type="match status" value="1"/>
</dbReference>
<evidence type="ECO:0000259" key="5">
    <source>
        <dbReference type="Pfam" id="PF08378"/>
    </source>
</evidence>
<protein>
    <submittedName>
        <fullName evidence="8">DNA helicase</fullName>
    </submittedName>
</protein>
<dbReference type="Pfam" id="PF13361">
    <property type="entry name" value="UvrD_C"/>
    <property type="match status" value="1"/>
</dbReference>
<keyword evidence="3 8" id="KW-0347">Helicase</keyword>
<feature type="domain" description="NERD" evidence="5">
    <location>
        <begin position="14"/>
        <end position="108"/>
    </location>
</feature>
<dbReference type="Gene3D" id="3.40.50.300">
    <property type="entry name" value="P-loop containing nucleotide triphosphate hydrolases"/>
    <property type="match status" value="2"/>
</dbReference>
<keyword evidence="1" id="KW-0547">Nucleotide-binding</keyword>
<dbReference type="InterPro" id="IPR011528">
    <property type="entry name" value="NERD"/>
</dbReference>
<evidence type="ECO:0000256" key="3">
    <source>
        <dbReference type="ARBA" id="ARBA00022806"/>
    </source>
</evidence>
<dbReference type="AlphaFoldDB" id="A0A917G2B9"/>
<reference evidence="8" key="1">
    <citation type="journal article" date="2014" name="Int. J. Syst. Evol. Microbiol.">
        <title>Complete genome sequence of Corynebacterium casei LMG S-19264T (=DSM 44701T), isolated from a smear-ripened cheese.</title>
        <authorList>
            <consortium name="US DOE Joint Genome Institute (JGI-PGF)"/>
            <person name="Walter F."/>
            <person name="Albersmeier A."/>
            <person name="Kalinowski J."/>
            <person name="Ruckert C."/>
        </authorList>
    </citation>
    <scope>NUCLEOTIDE SEQUENCE</scope>
    <source>
        <strain evidence="8">CGMCC 1.15760</strain>
    </source>
</reference>
<evidence type="ECO:0000259" key="7">
    <source>
        <dbReference type="Pfam" id="PF13538"/>
    </source>
</evidence>
<dbReference type="PANTHER" id="PTHR11070:SF2">
    <property type="entry name" value="ATP-DEPENDENT DNA HELICASE SRS2"/>
    <property type="match status" value="1"/>
</dbReference>
<evidence type="ECO:0000256" key="2">
    <source>
        <dbReference type="ARBA" id="ARBA00022801"/>
    </source>
</evidence>
<dbReference type="EMBL" id="BMJT01000003">
    <property type="protein sequence ID" value="GGG18374.1"/>
    <property type="molecule type" value="Genomic_DNA"/>
</dbReference>
<evidence type="ECO:0000256" key="1">
    <source>
        <dbReference type="ARBA" id="ARBA00022741"/>
    </source>
</evidence>
<evidence type="ECO:0000313" key="9">
    <source>
        <dbReference type="Proteomes" id="UP000616608"/>
    </source>
</evidence>
<keyword evidence="9" id="KW-1185">Reference proteome</keyword>
<feature type="domain" description="UvrD-like helicase C-terminal" evidence="7">
    <location>
        <begin position="537"/>
        <end position="587"/>
    </location>
</feature>
<dbReference type="InterPro" id="IPR027785">
    <property type="entry name" value="UvrD-like_helicase_C"/>
</dbReference>
<proteinExistence type="predicted"/>
<gene>
    <name evidence="8" type="ORF">GCM10007425_11050</name>
</gene>
<dbReference type="Pfam" id="PF13245">
    <property type="entry name" value="AAA_19"/>
    <property type="match status" value="1"/>
</dbReference>
<evidence type="ECO:0000256" key="4">
    <source>
        <dbReference type="ARBA" id="ARBA00022840"/>
    </source>
</evidence>
<sequence length="605" mass="70182">MAICIPETIPAKAMPGERLLFTTLKKYLNDDYIVYYEPQIKGSRPDFVIIGPMLGIVVLEVKDYLEQTIMYLNANDCQLLTKEGKQITQKNPLLQAREYAFTIINMLKRDSDLTQREGAYKGGLLFPVGYGCVFTRMHQKYFVEQGFYNIIEPQFCLMRDEIDAKHDNFEQDILIEKLNNMFNMGFRLREPLTTEQINRIRFHLFPEVRISADMATPYNENTLLNLRNIKTMDLHQENLAKQLGDKHRLIRGVAGSGKTLILASRAKLLSKAHPEWRILVLCYNIALKQFLEQMIERMMNEPDEYGKEVNKKAHNITVKTFNSLLYWDFKTQDVAAILNEIRAGKRDVPQYDAILIDEGQDFEDSWYQLITYLLNPNTASLLLVEDGAQNIYERPRSYIEATGLDFRGRSKVLTINYRNSAPIVSYAWDFYSHFLLQQPNETTAKDILVPQKTLRQGREPVIVQSKNDKEEMQQVIAMIRNLHDNYKVPYAEIAVLHYTHRSATSFCAALKRTKIPHYDVTESSTAKRNYQRSADEVTVSTIHSSKGLDFQAVIIRGVEYLSIYKIEDSKASLLYIAMTRARDYLYLSHCKESAYTNYFKKLNEV</sequence>
<accession>A0A917G2B9</accession>
<dbReference type="RefSeq" id="WP_188614031.1">
    <property type="nucleotide sequence ID" value="NZ_BMJT01000003.1"/>
</dbReference>